<evidence type="ECO:0000256" key="3">
    <source>
        <dbReference type="ARBA" id="ARBA00022833"/>
    </source>
</evidence>
<evidence type="ECO:0000256" key="2">
    <source>
        <dbReference type="ARBA" id="ARBA00022771"/>
    </source>
</evidence>
<evidence type="ECO:0000259" key="4">
    <source>
        <dbReference type="Pfam" id="PF13445"/>
    </source>
</evidence>
<evidence type="ECO:0000313" key="5">
    <source>
        <dbReference type="Proteomes" id="UP000046392"/>
    </source>
</evidence>
<evidence type="ECO:0000256" key="1">
    <source>
        <dbReference type="ARBA" id="ARBA00022723"/>
    </source>
</evidence>
<organism evidence="5 6">
    <name type="scientific">Strongyloides papillosus</name>
    <name type="common">Intestinal threadworm</name>
    <dbReference type="NCBI Taxonomy" id="174720"/>
    <lineage>
        <taxon>Eukaryota</taxon>
        <taxon>Metazoa</taxon>
        <taxon>Ecdysozoa</taxon>
        <taxon>Nematoda</taxon>
        <taxon>Chromadorea</taxon>
        <taxon>Rhabditida</taxon>
        <taxon>Tylenchina</taxon>
        <taxon>Panagrolaimomorpha</taxon>
        <taxon>Strongyloidoidea</taxon>
        <taxon>Strongyloididae</taxon>
        <taxon>Strongyloides</taxon>
    </lineage>
</organism>
<dbReference type="GO" id="GO:0008270">
    <property type="term" value="F:zinc ion binding"/>
    <property type="evidence" value="ECO:0007669"/>
    <property type="project" value="UniProtKB-KW"/>
</dbReference>
<keyword evidence="3" id="KW-0862">Zinc</keyword>
<keyword evidence="1" id="KW-0479">Metal-binding</keyword>
<dbReference type="InterPro" id="IPR013083">
    <property type="entry name" value="Znf_RING/FYVE/PHD"/>
</dbReference>
<name>A0A0N5BKR0_STREA</name>
<feature type="domain" description="Zinc finger RING-type eukaryotic" evidence="4">
    <location>
        <begin position="16"/>
        <end position="40"/>
    </location>
</feature>
<accession>A0A0N5BKR0</accession>
<sequence length="289" mass="33276">MGDHNALSSYADLITCKKCNNFFNKPITQICGHTFCQDCFSISAGVDGFLYSICHECGYENRYQNCLPNIDISVKSLVESYLESVNHLSATDKDSQIICTTCKVPLDTNEVFTCKTCNNLQNFKYSFYCGNCGWTYHKKHAFIQVEFITIKERERFMEMFSEVSSDIQNNHLKLSKLHNDIVLKRDFLNEVTLDSAKDFENLIKEALKKEDPLKDLSDIRTVKKVNLDLISKGVHDYNETMLVVSFLLNDLEKTILPIQNNFFKLSSLQKVFTNSQIALEYEPPCKKKQ</sequence>
<keyword evidence="2" id="KW-0863">Zinc-finger</keyword>
<dbReference type="Gene3D" id="3.30.40.10">
    <property type="entry name" value="Zinc/RING finger domain, C3HC4 (zinc finger)"/>
    <property type="match status" value="1"/>
</dbReference>
<dbReference type="InterPro" id="IPR027370">
    <property type="entry name" value="Znf-RING_euk"/>
</dbReference>
<dbReference type="Proteomes" id="UP000046392">
    <property type="component" value="Unplaced"/>
</dbReference>
<evidence type="ECO:0000313" key="6">
    <source>
        <dbReference type="WBParaSite" id="SPAL_0000651600.2"/>
    </source>
</evidence>
<dbReference type="Pfam" id="PF13445">
    <property type="entry name" value="zf-RING_UBOX"/>
    <property type="match status" value="1"/>
</dbReference>
<dbReference type="SUPFAM" id="SSF57850">
    <property type="entry name" value="RING/U-box"/>
    <property type="match status" value="1"/>
</dbReference>
<dbReference type="AlphaFoldDB" id="A0A0N5BKR0"/>
<protein>
    <submittedName>
        <fullName evidence="6">RING-type domain-containing protein</fullName>
    </submittedName>
</protein>
<proteinExistence type="predicted"/>
<dbReference type="STRING" id="174720.A0A0N5BKR0"/>
<keyword evidence="5" id="KW-1185">Reference proteome</keyword>
<reference evidence="6" key="1">
    <citation type="submission" date="2017-02" db="UniProtKB">
        <authorList>
            <consortium name="WormBaseParasite"/>
        </authorList>
    </citation>
    <scope>IDENTIFICATION</scope>
</reference>
<dbReference type="WBParaSite" id="SPAL_0000651600.2">
    <property type="protein sequence ID" value="SPAL_0000651600.2"/>
    <property type="gene ID" value="SPAL_0000651600"/>
</dbReference>